<sequence length="220" mass="24773">MGFPYVWNSEQTEAYLEIAGKRLNVSFIDPAGQSINFEYSVPNFNQCKGCHVNQNRMIPIGPKVRLLNHDFDYDDGKMNQLVKWNMLDMISGLPSVSSLPHTPDYNDLESGSIEERARALIDINCAHCHRLGAPGETSGLFLNIEETDPTRLGIHKPPVAAGRGSGNLNYTIVPQFPDQSIMIYRMESTDPGIMMPELGRKLVHKEGVELVKKWIQEMEK</sequence>
<reference evidence="1" key="1">
    <citation type="submission" date="2018-05" db="EMBL/GenBank/DDBJ databases">
        <authorList>
            <person name="Lanie J.A."/>
            <person name="Ng W.-L."/>
            <person name="Kazmierczak K.M."/>
            <person name="Andrzejewski T.M."/>
            <person name="Davidsen T.M."/>
            <person name="Wayne K.J."/>
            <person name="Tettelin H."/>
            <person name="Glass J.I."/>
            <person name="Rusch D."/>
            <person name="Podicherti R."/>
            <person name="Tsui H.-C.T."/>
            <person name="Winkler M.E."/>
        </authorList>
    </citation>
    <scope>NUCLEOTIDE SEQUENCE</scope>
</reference>
<accession>A0A381TQG6</accession>
<evidence type="ECO:0000313" key="1">
    <source>
        <dbReference type="EMBL" id="SVA17731.1"/>
    </source>
</evidence>
<name>A0A381TQG6_9ZZZZ</name>
<dbReference type="EMBL" id="UINC01004908">
    <property type="protein sequence ID" value="SVA17731.1"/>
    <property type="molecule type" value="Genomic_DNA"/>
</dbReference>
<proteinExistence type="predicted"/>
<organism evidence="1">
    <name type="scientific">marine metagenome</name>
    <dbReference type="NCBI Taxonomy" id="408172"/>
    <lineage>
        <taxon>unclassified sequences</taxon>
        <taxon>metagenomes</taxon>
        <taxon>ecological metagenomes</taxon>
    </lineage>
</organism>
<evidence type="ECO:0008006" key="2">
    <source>
        <dbReference type="Google" id="ProtNLM"/>
    </source>
</evidence>
<gene>
    <name evidence="1" type="ORF">METZ01_LOCUS70585</name>
</gene>
<dbReference type="AlphaFoldDB" id="A0A381TQG6"/>
<protein>
    <recommendedName>
        <fullName evidence="2">Cytochrome c domain-containing protein</fullName>
    </recommendedName>
</protein>